<evidence type="ECO:0008006" key="7">
    <source>
        <dbReference type="Google" id="ProtNLM"/>
    </source>
</evidence>
<feature type="compositionally biased region" description="Basic and acidic residues" evidence="1">
    <location>
        <begin position="226"/>
        <end position="235"/>
    </location>
</feature>
<keyword evidence="2" id="KW-1133">Transmembrane helix</keyword>
<feature type="region of interest" description="Disordered" evidence="1">
    <location>
        <begin position="208"/>
        <end position="241"/>
    </location>
</feature>
<evidence type="ECO:0000256" key="1">
    <source>
        <dbReference type="SAM" id="MobiDB-lite"/>
    </source>
</evidence>
<dbReference type="Pfam" id="PF05738">
    <property type="entry name" value="Cna_B"/>
    <property type="match status" value="2"/>
</dbReference>
<accession>A0A329TP57</accession>
<gene>
    <name evidence="5" type="ORF">C4N25_04775</name>
</gene>
<reference evidence="5 6" key="1">
    <citation type="submission" date="2018-02" db="EMBL/GenBank/DDBJ databases">
        <title>Complete genome sequencing of Faecalibacterium prausnitzii strains isolated from the human gut.</title>
        <authorList>
            <person name="Fitzgerald B.C."/>
            <person name="Shkoporov A.N."/>
            <person name="Ross P.R."/>
            <person name="Hill C."/>
        </authorList>
    </citation>
    <scope>NUCLEOTIDE SEQUENCE [LARGE SCALE GENOMIC DNA]</scope>
    <source>
        <strain evidence="5 6">APC942/8-14-2</strain>
    </source>
</reference>
<evidence type="ECO:0000259" key="4">
    <source>
        <dbReference type="Pfam" id="PF17802"/>
    </source>
</evidence>
<evidence type="ECO:0000259" key="3">
    <source>
        <dbReference type="Pfam" id="PF05738"/>
    </source>
</evidence>
<feature type="transmembrane region" description="Helical" evidence="2">
    <location>
        <begin position="20"/>
        <end position="41"/>
    </location>
</feature>
<keyword evidence="2" id="KW-0472">Membrane</keyword>
<evidence type="ECO:0000256" key="2">
    <source>
        <dbReference type="SAM" id="Phobius"/>
    </source>
</evidence>
<feature type="region of interest" description="Disordered" evidence="1">
    <location>
        <begin position="93"/>
        <end position="128"/>
    </location>
</feature>
<protein>
    <recommendedName>
        <fullName evidence="7">Cna B-type domain-containing protein</fullName>
    </recommendedName>
</protein>
<dbReference type="Pfam" id="PF17802">
    <property type="entry name" value="SpaA"/>
    <property type="match status" value="1"/>
</dbReference>
<dbReference type="InterPro" id="IPR013783">
    <property type="entry name" value="Ig-like_fold"/>
</dbReference>
<dbReference type="Gene3D" id="2.60.40.740">
    <property type="match status" value="1"/>
</dbReference>
<feature type="transmembrane region" description="Helical" evidence="2">
    <location>
        <begin position="1858"/>
        <end position="1876"/>
    </location>
</feature>
<dbReference type="SUPFAM" id="SSF49401">
    <property type="entry name" value="Bacterial adhesins"/>
    <property type="match status" value="1"/>
</dbReference>
<proteinExistence type="predicted"/>
<feature type="compositionally biased region" description="Acidic residues" evidence="1">
    <location>
        <begin position="106"/>
        <end position="126"/>
    </location>
</feature>
<dbReference type="InterPro" id="IPR041033">
    <property type="entry name" value="SpaA_PFL_dom_1"/>
</dbReference>
<dbReference type="Gene3D" id="2.60.40.1140">
    <property type="entry name" value="Collagen-binding surface protein Cna, B-type domain"/>
    <property type="match status" value="2"/>
</dbReference>
<organism evidence="5 6">
    <name type="scientific">Faecalibacterium prausnitzii</name>
    <dbReference type="NCBI Taxonomy" id="853"/>
    <lineage>
        <taxon>Bacteria</taxon>
        <taxon>Bacillati</taxon>
        <taxon>Bacillota</taxon>
        <taxon>Clostridia</taxon>
        <taxon>Eubacteriales</taxon>
        <taxon>Oscillospiraceae</taxon>
        <taxon>Faecalibacterium</taxon>
    </lineage>
</organism>
<dbReference type="SUPFAM" id="SSF49478">
    <property type="entry name" value="Cna protein B-type domain"/>
    <property type="match status" value="1"/>
</dbReference>
<dbReference type="InterPro" id="IPR008454">
    <property type="entry name" value="Collagen-bd_Cna-like_B-typ_dom"/>
</dbReference>
<dbReference type="Gene3D" id="2.60.40.10">
    <property type="entry name" value="Immunoglobulins"/>
    <property type="match status" value="1"/>
</dbReference>
<sequence>MGMKNRFQEAIQNVQRQRHLARRSVAMVLVLAMLTAMSVSWRLHQDGIALAADDTRYYCGKEEHKHTDDCYIEGTEPICGYEEGEIIEETMDSADDAGDGDASAADWDEAGSEPESEPAAQEEPEPEVVLHHHTADCYEEEEVLTCGIESDHVHQDYCYDQETGELLCTEHEHTDDCYTLEKVLVCGQEEGEPEKTDDGAALYNMDENSAEESDSAEEPETVADPEPEKEATKPETDDEIDTGYTVHHHTAECYGKVLICGKEEHEHTAACLVNPNAEIDAEYDAKTPDRTSVDWAQDMVLVARSQLGYTESKADVDEDGNGYTMYADQYYKDKPMVYADWDCTFVAYCLYHAGVPQDIIPQYASISALRGELARMNSEYYTDDPQSFASILPGDIVMYKNAEGRETIGVVSDAAVDEETDLTTALTVISGDVATGYESDGETTIDQVAEVEVALNDVTSFVSVNAAEGYGISDLMDGEQETESLDVVVTGIPIDLTTLNPTITALKKTGSGNNDYGPIEDGYEFTEGDSVKIEGKFKIKSSYFADADSNTVTWDIGLKLPAAVSDRPITALVKNEKGETIKTVEIGKLSITEDGKASFVFDREKIDDAGDAGYDVDFWLTATAEVQGDQDKETIIFPGDGTTITVKKQSDISVQKSSTDKAQFQYDDDGNPYIQFEVKVSTKKGTHGTVDIQDIVNPTKDIKGDYDKKSFVLEKYAANGTLQSSSTLKENEKLKFESSELNSQTAQSFQVTGLDKLEAGEYYVLKYKYKLDKTKCKDEKLSGSFENCAKAKYENGGWTDPSWWNTTYQARLQKSGSYDPITGQIRWEVLVRNPYPFDLEDYVVEDTLGTSGVKILGTVEIYAGDKENSMELQTEEKVTYKENNAGFTYKFGANSTKKYYKFIYYTNAVGEKVDNTAMISKNQDSESVDAPTKVNARGTYVGKGPGANANQKLEDVAGNNNLKKAPRWFFTVATPTNWDGKSFEVWDWFVPVTKGTAKADHYALYGELQQQLNSIIQIYTTETGSSGKDVSWAASKKIEITYEMYQDYTVNADGKGVIGGTPATADNDKVRAFKIKVDFTNSTEGNVWKLNVGYIGYTGYSSYIDTTGMTMDDGKQWEIYNRIASLGSTEKGTYFYQKEPGKNTLEKMVSKDSSTGSGHYFMAPGQNGQFNYRESGTTIWYKLWLEVDGSQDTIRIKDTLPKGMVLDTAQSPYAFYAEESNKEKSIYVEDSVKYPAENFTAKTTTDVNDQQVITFTLSNVKQNLEKQTDKKKNRIAIAYCVKVDDPDFWGTLIESEKPYVNTASWEGVADATATAVVKRDSTYLTKSSEYTAGNSTVKYVVDINPQAQKLNPKEAYLDFEDDFTVPKRATAKLDRDSVKLYRVDANGTQTEEQITEMTTSSKKINAEETKYVIKIKVPDAVHYKLEYVYELDTSKANAMQITLENQATVGAAWQSSDGVQYNHVNAGASASTAGQVRVLKVAANDEQKVLPGVEFELYKYNSANNAFEKVGNTLTTRTDGTILMTPGAEASYDVASLQTNVLYKLVETKSLDGYVNSGTPYYFIWLAQGKDDTNGNEKEAYKAATGASKETDLVDSMTKDERDNILYYVHGKSYELKVTNAAKKLDIEKIWKDAAGNVLSTAPDGKTEIKVDIYRYPASEEFSNEHLTADNLVETVTLDKANHWKATFTQLDDRYKYYVIEQELSNLYRTTYTNRDGEHIQYGYTNGDKVTITNQQRPTSLTVRKYWQGTNEIPLPDSLPDKVTVQLWKKGTGEVPDTKVEDSVDLTAAEEWSHTFTGLDPDGLYYVVETPEVDGFEVSYEDNNRNGVAPGGTIKVINTASEAPTYELPSTGSPGGTVPYTAGGAAIALAAVLCGYNSRRKRKRGEE</sequence>
<feature type="domain" description="SpaA-like prealbumin fold" evidence="4">
    <location>
        <begin position="1474"/>
        <end position="1564"/>
    </location>
</feature>
<evidence type="ECO:0000313" key="6">
    <source>
        <dbReference type="Proteomes" id="UP000251634"/>
    </source>
</evidence>
<feature type="compositionally biased region" description="Acidic residues" evidence="1">
    <location>
        <begin position="208"/>
        <end position="225"/>
    </location>
</feature>
<keyword evidence="2" id="KW-0812">Transmembrane</keyword>
<dbReference type="InterPro" id="IPR008966">
    <property type="entry name" value="Adhesion_dom_sf"/>
</dbReference>
<dbReference type="Proteomes" id="UP000251634">
    <property type="component" value="Unassembled WGS sequence"/>
</dbReference>
<name>A0A329TP57_9FIRM</name>
<feature type="domain" description="CNA-B" evidence="3">
    <location>
        <begin position="1626"/>
        <end position="1720"/>
    </location>
</feature>
<comment type="caution">
    <text evidence="5">The sequence shown here is derived from an EMBL/GenBank/DDBJ whole genome shotgun (WGS) entry which is preliminary data.</text>
</comment>
<dbReference type="EMBL" id="PRKZ01000002">
    <property type="protein sequence ID" value="RAW51312.1"/>
    <property type="molecule type" value="Genomic_DNA"/>
</dbReference>
<feature type="domain" description="CNA-B" evidence="3">
    <location>
        <begin position="1742"/>
        <end position="1824"/>
    </location>
</feature>
<evidence type="ECO:0000313" key="5">
    <source>
        <dbReference type="EMBL" id="RAW51312.1"/>
    </source>
</evidence>